<proteinExistence type="predicted"/>
<dbReference type="SUPFAM" id="SSF52540">
    <property type="entry name" value="P-loop containing nucleoside triphosphate hydrolases"/>
    <property type="match status" value="1"/>
</dbReference>
<dbReference type="Pfam" id="PF00196">
    <property type="entry name" value="GerE"/>
    <property type="match status" value="1"/>
</dbReference>
<dbReference type="SUPFAM" id="SSF46894">
    <property type="entry name" value="C-terminal effector domain of the bipartite response regulators"/>
    <property type="match status" value="1"/>
</dbReference>
<dbReference type="Pfam" id="PF25873">
    <property type="entry name" value="WHD_MalT"/>
    <property type="match status" value="1"/>
</dbReference>
<dbReference type="PATRIC" id="fig|482957.22.peg.7274"/>
<dbReference type="PANTHER" id="PTHR44688:SF16">
    <property type="entry name" value="DNA-BINDING TRANSCRIPTIONAL ACTIVATOR DEVR_DOSR"/>
    <property type="match status" value="1"/>
</dbReference>
<evidence type="ECO:0000313" key="6">
    <source>
        <dbReference type="Proteomes" id="UP000002705"/>
    </source>
</evidence>
<dbReference type="GO" id="GO:0006355">
    <property type="term" value="P:regulation of DNA-templated transcription"/>
    <property type="evidence" value="ECO:0007669"/>
    <property type="project" value="InterPro"/>
</dbReference>
<dbReference type="Proteomes" id="UP000002705">
    <property type="component" value="Chromosome 3"/>
</dbReference>
<dbReference type="PROSITE" id="PS50043">
    <property type="entry name" value="HTH_LUXR_2"/>
    <property type="match status" value="1"/>
</dbReference>
<dbReference type="HOGENOM" id="CLU_006325_2_0_4"/>
<evidence type="ECO:0000256" key="3">
    <source>
        <dbReference type="ARBA" id="ARBA00023163"/>
    </source>
</evidence>
<protein>
    <submittedName>
        <fullName evidence="5">ATP-dependent transcriptional regulator, MalT-like, LuxR family</fullName>
    </submittedName>
</protein>
<dbReference type="EMBL" id="CP000150">
    <property type="protein sequence ID" value="ABB05800.1"/>
    <property type="molecule type" value="Genomic_DNA"/>
</dbReference>
<dbReference type="InterPro" id="IPR016032">
    <property type="entry name" value="Sig_transdc_resp-reg_C-effctor"/>
</dbReference>
<dbReference type="InterPro" id="IPR027417">
    <property type="entry name" value="P-loop_NTPase"/>
</dbReference>
<evidence type="ECO:0000256" key="2">
    <source>
        <dbReference type="ARBA" id="ARBA00023125"/>
    </source>
</evidence>
<keyword evidence="3" id="KW-0804">Transcription</keyword>
<dbReference type="InterPro" id="IPR011990">
    <property type="entry name" value="TPR-like_helical_dom_sf"/>
</dbReference>
<dbReference type="InterPro" id="IPR059106">
    <property type="entry name" value="WHD_MalT"/>
</dbReference>
<dbReference type="Gene3D" id="1.25.40.10">
    <property type="entry name" value="Tetratricopeptide repeat domain"/>
    <property type="match status" value="1"/>
</dbReference>
<dbReference type="SUPFAM" id="SSF48452">
    <property type="entry name" value="TPR-like"/>
    <property type="match status" value="1"/>
</dbReference>
<keyword evidence="6" id="KW-1185">Reference proteome</keyword>
<dbReference type="GO" id="GO:0003677">
    <property type="term" value="F:DNA binding"/>
    <property type="evidence" value="ECO:0007669"/>
    <property type="project" value="UniProtKB-KW"/>
</dbReference>
<dbReference type="InterPro" id="IPR041617">
    <property type="entry name" value="TPR_MalT"/>
</dbReference>
<dbReference type="CDD" id="cd06170">
    <property type="entry name" value="LuxR_C_like"/>
    <property type="match status" value="1"/>
</dbReference>
<accession>Q39P16</accession>
<dbReference type="PANTHER" id="PTHR44688">
    <property type="entry name" value="DNA-BINDING TRANSCRIPTIONAL ACTIVATOR DEVR_DOSR"/>
    <property type="match status" value="1"/>
</dbReference>
<organism evidence="5 6">
    <name type="scientific">Burkholderia lata (strain ATCC 17760 / DSM 23089 / LMG 22485 / NCIMB 9086 / R18194 / 383)</name>
    <dbReference type="NCBI Taxonomy" id="482957"/>
    <lineage>
        <taxon>Bacteria</taxon>
        <taxon>Pseudomonadati</taxon>
        <taxon>Pseudomonadota</taxon>
        <taxon>Betaproteobacteria</taxon>
        <taxon>Burkholderiales</taxon>
        <taxon>Burkholderiaceae</taxon>
        <taxon>Burkholderia</taxon>
        <taxon>Burkholderia cepacia complex</taxon>
    </lineage>
</organism>
<dbReference type="Gene3D" id="1.10.10.10">
    <property type="entry name" value="Winged helix-like DNA-binding domain superfamily/Winged helix DNA-binding domain"/>
    <property type="match status" value="1"/>
</dbReference>
<dbReference type="Gene3D" id="3.40.50.300">
    <property type="entry name" value="P-loop containing nucleotide triphosphate hydrolases"/>
    <property type="match status" value="1"/>
</dbReference>
<sequence>MASRRDANMKSLSRPFAAPLDMSVAAPAPFASHADTGAHLDARIAAKLSPPTAGATDISRVAPRDLVCSAQSATLTLVRAPAGFGKTTVMTQCFARFGRLGFDTGWLTLDQGDNDPSRVLHVLNLCLLRMGGERPTSGNMPSIEDVTLAVFDRIAAHATPFVLFVDEFEAIHDQGVIALFQEIVDRLPRHGRIVIGSRSQPHLPLGRLRTQGKLLELDAEQLRFSLAETDRMLNGQTGMALSVEDLDHLQRKTEGWPAALRLASLALENRDATRALIDRFSGSHEAIAEYLIEDVLGSLSEPVQAFLLRCSVLRQFSVPVCSALNPGVDGEHMLQTLEKAGLFVVRVDAHEPAYRFHSLFAEFLRAQLVRRHPDRVPGLHLAASHWYERNGYPVPAIDHALDAEAFVCASTLLQRHAIDFLAQGRLRLLARWFARLPAGCVADHAEVGIVHAWTVCLTRGPGEAMALLGASGWLSASSDTVRAHASACHVALLATLDRVEDAYDEGRCCLAALPNAHPFAHSSLVNLVANVATTMGHRDEARRLLGAAKSLGDPQSVLNRMYSEATEGLLDLQEGHLRLATARFHLAATIAGGHEATGFTDGNAWAGLLYARALYEADRVSEAEPLLNVYVPLARDIGLPDHAIAGYAMLARLAFQRGDIDPAFLLLAQLERLGHDRRLPRVVASAHLERARLLLLQGNAEASRSQLDLAEAAAEPWARIEALRFPAHEVETLTIAKLRWQLHFGDPDAAARALAQARGAAAADGRRWREMKLRVLECLASLRARHERDALAAAAPLIGTLCAEGFVRMLVDEGPLAAQLALRCQADGATRARDPLLEEYLHACIAPFDVEREAPPASVPEDGTALPAESLTRKELRVLQLLAQGYSNGALAEKLFVSDSTVRTHLRNINAKLNVPNRTSAVAAGRRLGLVD</sequence>
<dbReference type="SMART" id="SM00421">
    <property type="entry name" value="HTH_LUXR"/>
    <property type="match status" value="1"/>
</dbReference>
<dbReference type="InterPro" id="IPR036388">
    <property type="entry name" value="WH-like_DNA-bd_sf"/>
</dbReference>
<evidence type="ECO:0000256" key="1">
    <source>
        <dbReference type="ARBA" id="ARBA00023015"/>
    </source>
</evidence>
<dbReference type="KEGG" id="bur:Bcep18194_C6753"/>
<name>Q39P16_BURL3</name>
<keyword evidence="2" id="KW-0238">DNA-binding</keyword>
<dbReference type="PRINTS" id="PR00038">
    <property type="entry name" value="HTHLUXR"/>
</dbReference>
<dbReference type="Pfam" id="PF17874">
    <property type="entry name" value="TPR_MalT"/>
    <property type="match status" value="1"/>
</dbReference>
<gene>
    <name evidence="5" type="ordered locus">Bcep18194_C6753</name>
</gene>
<evidence type="ECO:0000259" key="4">
    <source>
        <dbReference type="PROSITE" id="PS50043"/>
    </source>
</evidence>
<dbReference type="AlphaFoldDB" id="Q39P16"/>
<evidence type="ECO:0000313" key="5">
    <source>
        <dbReference type="EMBL" id="ABB05800.1"/>
    </source>
</evidence>
<keyword evidence="1" id="KW-0805">Transcription regulation</keyword>
<reference evidence="5" key="1">
    <citation type="submission" date="2009-01" db="EMBL/GenBank/DDBJ databases">
        <title>Complete sequence of chromosome 3 of Burkholderia sp. 383.</title>
        <authorList>
            <consortium name="US DOE Joint Genome Institute"/>
            <person name="Copeland A."/>
            <person name="Lucas S."/>
            <person name="Lapidus A."/>
            <person name="Barry K."/>
            <person name="Detter J.C."/>
            <person name="Glavina T."/>
            <person name="Hammon N."/>
            <person name="Israni S."/>
            <person name="Pitluck S."/>
            <person name="Chain P."/>
            <person name="Malfatti S."/>
            <person name="Shin M."/>
            <person name="Vergez L."/>
            <person name="Schmutz J."/>
            <person name="Larimer F."/>
            <person name="Land M."/>
            <person name="Kyrpides N."/>
            <person name="Lykidis A."/>
            <person name="Richardson P."/>
        </authorList>
    </citation>
    <scope>NUCLEOTIDE SEQUENCE</scope>
    <source>
        <strain evidence="5">383</strain>
    </source>
</reference>
<feature type="domain" description="HTH luxR-type" evidence="4">
    <location>
        <begin position="864"/>
        <end position="929"/>
    </location>
</feature>
<dbReference type="InterPro" id="IPR000792">
    <property type="entry name" value="Tscrpt_reg_LuxR_C"/>
</dbReference>